<organism evidence="1 2">
    <name type="scientific">Aspergillus pseudodeflectus</name>
    <dbReference type="NCBI Taxonomy" id="176178"/>
    <lineage>
        <taxon>Eukaryota</taxon>
        <taxon>Fungi</taxon>
        <taxon>Dikarya</taxon>
        <taxon>Ascomycota</taxon>
        <taxon>Pezizomycotina</taxon>
        <taxon>Eurotiomycetes</taxon>
        <taxon>Eurotiomycetidae</taxon>
        <taxon>Eurotiales</taxon>
        <taxon>Aspergillaceae</taxon>
        <taxon>Aspergillus</taxon>
        <taxon>Aspergillus subgen. Nidulantes</taxon>
    </lineage>
</organism>
<accession>A0ABR4L4J6</accession>
<keyword evidence="2" id="KW-1185">Reference proteome</keyword>
<evidence type="ECO:0000313" key="1">
    <source>
        <dbReference type="EMBL" id="KAL2859277.1"/>
    </source>
</evidence>
<dbReference type="EMBL" id="JBFXLR010000003">
    <property type="protein sequence ID" value="KAL2859277.1"/>
    <property type="molecule type" value="Genomic_DNA"/>
</dbReference>
<dbReference type="Gene3D" id="3.30.559.30">
    <property type="entry name" value="Nonribosomal peptide synthetase, condensation domain"/>
    <property type="match status" value="1"/>
</dbReference>
<proteinExistence type="predicted"/>
<reference evidence="1 2" key="1">
    <citation type="submission" date="2024-07" db="EMBL/GenBank/DDBJ databases">
        <title>Section-level genome sequencing and comparative genomics of Aspergillus sections Usti and Cavernicolus.</title>
        <authorList>
            <consortium name="Lawrence Berkeley National Laboratory"/>
            <person name="Nybo J.L."/>
            <person name="Vesth T.C."/>
            <person name="Theobald S."/>
            <person name="Frisvad J.C."/>
            <person name="Larsen T.O."/>
            <person name="Kjaerboelling I."/>
            <person name="Rothschild-Mancinelli K."/>
            <person name="Lyhne E.K."/>
            <person name="Kogle M.E."/>
            <person name="Barry K."/>
            <person name="Clum A."/>
            <person name="Na H."/>
            <person name="Ledsgaard L."/>
            <person name="Lin J."/>
            <person name="Lipzen A."/>
            <person name="Kuo A."/>
            <person name="Riley R."/>
            <person name="Mondo S."/>
            <person name="LaButti K."/>
            <person name="Haridas S."/>
            <person name="Pangalinan J."/>
            <person name="Salamov A.A."/>
            <person name="Simmons B.A."/>
            <person name="Magnuson J.K."/>
            <person name="Chen J."/>
            <person name="Drula E."/>
            <person name="Henrissat B."/>
            <person name="Wiebenga A."/>
            <person name="Lubbers R.J."/>
            <person name="Gomes A.C."/>
            <person name="Macurrencykelacurrency M.R."/>
            <person name="Stajich J."/>
            <person name="Grigoriev I.V."/>
            <person name="Mortensen U.H."/>
            <person name="De vries R.P."/>
            <person name="Baker S.E."/>
            <person name="Andersen M.R."/>
        </authorList>
    </citation>
    <scope>NUCLEOTIDE SEQUENCE [LARGE SCALE GENOMIC DNA]</scope>
    <source>
        <strain evidence="1 2">CBS 756.74</strain>
    </source>
</reference>
<protein>
    <submittedName>
        <fullName evidence="1">Uncharacterized protein</fullName>
    </submittedName>
</protein>
<dbReference type="GeneID" id="98151145"/>
<evidence type="ECO:0000313" key="2">
    <source>
        <dbReference type="Proteomes" id="UP001610444"/>
    </source>
</evidence>
<sequence>MITGYLQSLPWIGLPSKIGKAPAGACRNQEHIFSKKTTAKIIAACKGKKVSVTSAVHAAYVCMLVKRARSCSVRLCCFRGVWSD</sequence>
<dbReference type="Proteomes" id="UP001610444">
    <property type="component" value="Unassembled WGS sequence"/>
</dbReference>
<gene>
    <name evidence="1" type="ORF">BJX68DRAFT_114800</name>
</gene>
<name>A0ABR4L4J6_9EURO</name>
<dbReference type="RefSeq" id="XP_070904211.1">
    <property type="nucleotide sequence ID" value="XM_071035981.1"/>
</dbReference>
<comment type="caution">
    <text evidence="1">The sequence shown here is derived from an EMBL/GenBank/DDBJ whole genome shotgun (WGS) entry which is preliminary data.</text>
</comment>